<accession>A0A1S1C543</accession>
<dbReference type="eggNOG" id="ENOG5031HHZ">
    <property type="taxonomic scope" value="Bacteria"/>
</dbReference>
<gene>
    <name evidence="1" type="ORF">CAZ10_33035</name>
</gene>
<dbReference type="RefSeq" id="WP_003117022.1">
    <property type="nucleotide sequence ID" value="NZ_AP014839.1"/>
</dbReference>
<evidence type="ECO:0000313" key="2">
    <source>
        <dbReference type="Proteomes" id="UP000194857"/>
    </source>
</evidence>
<comment type="caution">
    <text evidence="1">The sequence shown here is derived from an EMBL/GenBank/DDBJ whole genome shotgun (WGS) entry which is preliminary data.</text>
</comment>
<evidence type="ECO:0000313" key="1">
    <source>
        <dbReference type="EMBL" id="OTI55658.1"/>
    </source>
</evidence>
<reference evidence="1 2" key="1">
    <citation type="submission" date="2017-05" db="EMBL/GenBank/DDBJ databases">
        <authorList>
            <person name="Song R."/>
            <person name="Chenine A.L."/>
            <person name="Ruprecht R.M."/>
        </authorList>
    </citation>
    <scope>NUCLEOTIDE SEQUENCE [LARGE SCALE GENOMIC DNA]</scope>
    <source>
        <strain evidence="1 2">S567_C10_BS</strain>
    </source>
</reference>
<dbReference type="Proteomes" id="UP000194857">
    <property type="component" value="Unassembled WGS sequence"/>
</dbReference>
<name>A0A071KYI7_PSEAI</name>
<accession>A0A071KYI7</accession>
<organism evidence="1 2">
    <name type="scientific">Pseudomonas aeruginosa</name>
    <dbReference type="NCBI Taxonomy" id="287"/>
    <lineage>
        <taxon>Bacteria</taxon>
        <taxon>Pseudomonadati</taxon>
        <taxon>Pseudomonadota</taxon>
        <taxon>Gammaproteobacteria</taxon>
        <taxon>Pseudomonadales</taxon>
        <taxon>Pseudomonadaceae</taxon>
        <taxon>Pseudomonas</taxon>
    </lineage>
</organism>
<protein>
    <submittedName>
        <fullName evidence="1">Uncharacterized protein</fullName>
    </submittedName>
</protein>
<dbReference type="EMBL" id="NFFZ01000027">
    <property type="protein sequence ID" value="OTI55658.1"/>
    <property type="molecule type" value="Genomic_DNA"/>
</dbReference>
<dbReference type="AlphaFoldDB" id="A0A071KYI7"/>
<sequence>MGKPFLHARRWLLPLTFICTATTAVAESTGDYWIVYGKGERYNNEVFVANATGILQQPKGIQSAQIIQLFEDRSMPTLTAYEVQFKCKERRVRFDNARAMRRIDNVITNVKTVDGWIDPGKYDYWLQRSFAFVCAPAIRDNNQMLPLGKMPIARMVQTVQAMFVELQGVQAKKQTMRDLDAMLGNE</sequence>
<proteinExistence type="predicted"/>